<organism evidence="1 2">
    <name type="scientific">Eumeta variegata</name>
    <name type="common">Bagworm moth</name>
    <name type="synonym">Eumeta japonica</name>
    <dbReference type="NCBI Taxonomy" id="151549"/>
    <lineage>
        <taxon>Eukaryota</taxon>
        <taxon>Metazoa</taxon>
        <taxon>Ecdysozoa</taxon>
        <taxon>Arthropoda</taxon>
        <taxon>Hexapoda</taxon>
        <taxon>Insecta</taxon>
        <taxon>Pterygota</taxon>
        <taxon>Neoptera</taxon>
        <taxon>Endopterygota</taxon>
        <taxon>Lepidoptera</taxon>
        <taxon>Glossata</taxon>
        <taxon>Ditrysia</taxon>
        <taxon>Tineoidea</taxon>
        <taxon>Psychidae</taxon>
        <taxon>Oiketicinae</taxon>
        <taxon>Eumeta</taxon>
    </lineage>
</organism>
<dbReference type="OrthoDB" id="6782199at2759"/>
<proteinExistence type="predicted"/>
<dbReference type="EMBL" id="BGZK01000035">
    <property type="protein sequence ID" value="GBP09329.1"/>
    <property type="molecule type" value="Genomic_DNA"/>
</dbReference>
<dbReference type="AlphaFoldDB" id="A0A4C1T497"/>
<gene>
    <name evidence="1" type="ORF">EVAR_5762_1</name>
</gene>
<comment type="caution">
    <text evidence="1">The sequence shown here is derived from an EMBL/GenBank/DDBJ whole genome shotgun (WGS) entry which is preliminary data.</text>
</comment>
<protein>
    <submittedName>
        <fullName evidence="1">Uncharacterized protein</fullName>
    </submittedName>
</protein>
<evidence type="ECO:0000313" key="1">
    <source>
        <dbReference type="EMBL" id="GBP09329.1"/>
    </source>
</evidence>
<evidence type="ECO:0000313" key="2">
    <source>
        <dbReference type="Proteomes" id="UP000299102"/>
    </source>
</evidence>
<dbReference type="Proteomes" id="UP000299102">
    <property type="component" value="Unassembled WGS sequence"/>
</dbReference>
<accession>A0A4C1T497</accession>
<name>A0A4C1T497_EUMVA</name>
<sequence>MMVNDIETTLMARMVVWNHFPAETTTPLSKKHSSTGYIFEALIKSSLFTEELLTQPLRTTTGYDILMKFKVFTSFGLPWSKLVGWLNKEKMLKQFYELRNEMADFMQIKNHYPLSKWSDPKWILFLQLTDNVTTTECMIDDGNENEMTMDEIMTVLKLEVGKAVKADKILIEILKGDGGIVARLLYQIFDKC</sequence>
<reference evidence="1 2" key="1">
    <citation type="journal article" date="2019" name="Commun. Biol.">
        <title>The bagworm genome reveals a unique fibroin gene that provides high tensile strength.</title>
        <authorList>
            <person name="Kono N."/>
            <person name="Nakamura H."/>
            <person name="Ohtoshi R."/>
            <person name="Tomita M."/>
            <person name="Numata K."/>
            <person name="Arakawa K."/>
        </authorList>
    </citation>
    <scope>NUCLEOTIDE SEQUENCE [LARGE SCALE GENOMIC DNA]</scope>
</reference>
<keyword evidence="2" id="KW-1185">Reference proteome</keyword>